<proteinExistence type="predicted"/>
<sequence>MLTDFTFTKPYTGLAVAASLNHKAKLFVFIVYSCQKYLGCSTEDTAAFSAISQHKKQKQVQSGALITILDAMVAGTCTQHARYRKEKNTLGKNSLTVRALQVHNNNITRFVWNNSMASRCIAA</sequence>
<accession>A0A0U3K218</accession>
<organism evidence="1 2">
    <name type="scientific">Pantoea vagans</name>
    <dbReference type="NCBI Taxonomy" id="470934"/>
    <lineage>
        <taxon>Bacteria</taxon>
        <taxon>Pseudomonadati</taxon>
        <taxon>Pseudomonadota</taxon>
        <taxon>Gammaproteobacteria</taxon>
        <taxon>Enterobacterales</taxon>
        <taxon>Erwiniaceae</taxon>
        <taxon>Pantoea</taxon>
    </lineage>
</organism>
<evidence type="ECO:0000313" key="2">
    <source>
        <dbReference type="Proteomes" id="UP000069096"/>
    </source>
</evidence>
<evidence type="ECO:0000313" key="1">
    <source>
        <dbReference type="EMBL" id="ALV93420.1"/>
    </source>
</evidence>
<dbReference type="AlphaFoldDB" id="A0A0U3K218"/>
<dbReference type="Proteomes" id="UP000069096">
    <property type="component" value="Chromosome"/>
</dbReference>
<reference evidence="2" key="1">
    <citation type="submission" date="2014-09" db="EMBL/GenBank/DDBJ databases">
        <title>Complete genome sequencing of Cedecea sp., quorum sensing bacteria isolated from Malaysian waterfall.</title>
        <authorList>
            <person name="Chan K.-G."/>
            <person name="Lim Y.-L."/>
            <person name="Yunos N.Y.M."/>
        </authorList>
    </citation>
    <scope>NUCLEOTIDE SEQUENCE [LARGE SCALE GENOMIC DNA]</scope>
    <source>
        <strain evidence="2">ND02</strain>
    </source>
</reference>
<gene>
    <name evidence="1" type="ORF">LK04_15265</name>
</gene>
<name>A0A0U3K218_9GAMM</name>
<dbReference type="EMBL" id="CP011427">
    <property type="protein sequence ID" value="ALV93420.1"/>
    <property type="molecule type" value="Genomic_DNA"/>
</dbReference>
<keyword evidence="2" id="KW-1185">Reference proteome</keyword>
<protein>
    <submittedName>
        <fullName evidence="1">Uncharacterized protein</fullName>
    </submittedName>
</protein>